<evidence type="ECO:0000313" key="2">
    <source>
        <dbReference type="EMBL" id="KAJ3500461.1"/>
    </source>
</evidence>
<protein>
    <submittedName>
        <fullName evidence="2">Uncharacterized protein</fullName>
    </submittedName>
</protein>
<proteinExistence type="predicted"/>
<name>A0A9W8JQ44_9AGAR</name>
<feature type="transmembrane region" description="Helical" evidence="1">
    <location>
        <begin position="12"/>
        <end position="31"/>
    </location>
</feature>
<dbReference type="EMBL" id="JANKHO010001602">
    <property type="protein sequence ID" value="KAJ3500461.1"/>
    <property type="molecule type" value="Genomic_DNA"/>
</dbReference>
<organism evidence="2 3">
    <name type="scientific">Agrocybe chaxingu</name>
    <dbReference type="NCBI Taxonomy" id="84603"/>
    <lineage>
        <taxon>Eukaryota</taxon>
        <taxon>Fungi</taxon>
        <taxon>Dikarya</taxon>
        <taxon>Basidiomycota</taxon>
        <taxon>Agaricomycotina</taxon>
        <taxon>Agaricomycetes</taxon>
        <taxon>Agaricomycetidae</taxon>
        <taxon>Agaricales</taxon>
        <taxon>Agaricineae</taxon>
        <taxon>Strophariaceae</taxon>
        <taxon>Agrocybe</taxon>
    </lineage>
</organism>
<dbReference type="AlphaFoldDB" id="A0A9W8JQ44"/>
<keyword evidence="1" id="KW-0812">Transmembrane</keyword>
<dbReference type="OrthoDB" id="2645170at2759"/>
<keyword evidence="1" id="KW-1133">Transmembrane helix</keyword>
<evidence type="ECO:0000256" key="1">
    <source>
        <dbReference type="SAM" id="Phobius"/>
    </source>
</evidence>
<keyword evidence="3" id="KW-1185">Reference proteome</keyword>
<evidence type="ECO:0000313" key="3">
    <source>
        <dbReference type="Proteomes" id="UP001148786"/>
    </source>
</evidence>
<gene>
    <name evidence="2" type="ORF">NLJ89_g9784</name>
</gene>
<accession>A0A9W8JQ44</accession>
<feature type="transmembrane region" description="Helical" evidence="1">
    <location>
        <begin position="51"/>
        <end position="70"/>
    </location>
</feature>
<keyword evidence="1" id="KW-0472">Membrane</keyword>
<comment type="caution">
    <text evidence="2">The sequence shown here is derived from an EMBL/GenBank/DDBJ whole genome shotgun (WGS) entry which is preliminary data.</text>
</comment>
<sequence>MVADICFKLAGNDIGLITVACILLLIWDAAIKAYRYRGNLALYRVVYSEGIIYYFYLFGFSVVNIALLRLGAVDTSYSFMLTSMSRVFHSRLTSRILLHICKAGLDRDADEVEHISVEHPGYRPPAQIAVTTTTKTWV</sequence>
<dbReference type="Proteomes" id="UP001148786">
    <property type="component" value="Unassembled WGS sequence"/>
</dbReference>
<reference evidence="2" key="1">
    <citation type="submission" date="2022-07" db="EMBL/GenBank/DDBJ databases">
        <title>Genome Sequence of Agrocybe chaxingu.</title>
        <authorList>
            <person name="Buettner E."/>
        </authorList>
    </citation>
    <scope>NUCLEOTIDE SEQUENCE</scope>
    <source>
        <strain evidence="2">MP-N11</strain>
    </source>
</reference>